<feature type="transmembrane region" description="Helical" evidence="1">
    <location>
        <begin position="26"/>
        <end position="44"/>
    </location>
</feature>
<organism evidence="2 3">
    <name type="scientific">SAR324 cluster bacterium</name>
    <dbReference type="NCBI Taxonomy" id="2024889"/>
    <lineage>
        <taxon>Bacteria</taxon>
        <taxon>Deltaproteobacteria</taxon>
        <taxon>SAR324 cluster</taxon>
    </lineage>
</organism>
<comment type="caution">
    <text evidence="2">The sequence shown here is derived from an EMBL/GenBank/DDBJ whole genome shotgun (WGS) entry which is preliminary data.</text>
</comment>
<keyword evidence="1" id="KW-1133">Transmembrane helix</keyword>
<reference evidence="3" key="1">
    <citation type="submission" date="2017-08" db="EMBL/GenBank/DDBJ databases">
        <title>A dynamic microbial community with high functional redundancy inhabits the cold, oxic subseafloor aquifer.</title>
        <authorList>
            <person name="Tully B.J."/>
            <person name="Wheat C.G."/>
            <person name="Glazer B.T."/>
            <person name="Huber J.A."/>
        </authorList>
    </citation>
    <scope>NUCLEOTIDE SEQUENCE [LARGE SCALE GENOMIC DNA]</scope>
</reference>
<accession>A0A2A4SYE1</accession>
<feature type="transmembrane region" description="Helical" evidence="1">
    <location>
        <begin position="56"/>
        <end position="75"/>
    </location>
</feature>
<dbReference type="EMBL" id="NVSR01000100">
    <property type="protein sequence ID" value="PCI26154.1"/>
    <property type="molecule type" value="Genomic_DNA"/>
</dbReference>
<evidence type="ECO:0000313" key="2">
    <source>
        <dbReference type="EMBL" id="PCI26154.1"/>
    </source>
</evidence>
<protein>
    <submittedName>
        <fullName evidence="2">Uncharacterized protein</fullName>
    </submittedName>
</protein>
<gene>
    <name evidence="2" type="ORF">COB67_10310</name>
</gene>
<keyword evidence="1" id="KW-0472">Membrane</keyword>
<evidence type="ECO:0000313" key="3">
    <source>
        <dbReference type="Proteomes" id="UP000218113"/>
    </source>
</evidence>
<name>A0A2A4SYE1_9DELT</name>
<dbReference type="Proteomes" id="UP000218113">
    <property type="component" value="Unassembled WGS sequence"/>
</dbReference>
<evidence type="ECO:0000256" key="1">
    <source>
        <dbReference type="SAM" id="Phobius"/>
    </source>
</evidence>
<sequence>MLLVYLSSIALGYHLLIYRLSKFNKGLIMGIGLMGLYLFILYGFEPNLQYINKWNSKLFTFIPFVSLVAILFPNFNRRNPEIVTIILGWTGLITSLIILVYFKFFYWIA</sequence>
<feature type="transmembrane region" description="Helical" evidence="1">
    <location>
        <begin position="82"/>
        <end position="108"/>
    </location>
</feature>
<dbReference type="AlphaFoldDB" id="A0A2A4SYE1"/>
<keyword evidence="1" id="KW-0812">Transmembrane</keyword>
<proteinExistence type="predicted"/>